<dbReference type="InParanoid" id="A2DXR5"/>
<evidence type="ECO:0000259" key="2">
    <source>
        <dbReference type="PROSITE" id="PS51294"/>
    </source>
</evidence>
<dbReference type="SMART" id="SM00717">
    <property type="entry name" value="SANT"/>
    <property type="match status" value="2"/>
</dbReference>
<feature type="domain" description="Myb-like" evidence="1">
    <location>
        <begin position="3"/>
        <end position="58"/>
    </location>
</feature>
<dbReference type="EMBL" id="DS113265">
    <property type="protein sequence ID" value="EAY14775.1"/>
    <property type="molecule type" value="Genomic_DNA"/>
</dbReference>
<dbReference type="VEuPathDB" id="TrichDB:TVAG_219560"/>
<keyword evidence="4" id="KW-1185">Reference proteome</keyword>
<dbReference type="Pfam" id="PF13921">
    <property type="entry name" value="Myb_DNA-bind_6"/>
    <property type="match status" value="1"/>
</dbReference>
<evidence type="ECO:0000313" key="4">
    <source>
        <dbReference type="Proteomes" id="UP000001542"/>
    </source>
</evidence>
<dbReference type="SUPFAM" id="SSF46689">
    <property type="entry name" value="Homeodomain-like"/>
    <property type="match status" value="1"/>
</dbReference>
<dbReference type="RefSeq" id="XP_001326998.1">
    <property type="nucleotide sequence ID" value="XM_001326963.1"/>
</dbReference>
<dbReference type="KEGG" id="tva:4772758"/>
<reference evidence="3" key="1">
    <citation type="submission" date="2006-10" db="EMBL/GenBank/DDBJ databases">
        <authorList>
            <person name="Amadeo P."/>
            <person name="Zhao Q."/>
            <person name="Wortman J."/>
            <person name="Fraser-Liggett C."/>
            <person name="Carlton J."/>
        </authorList>
    </citation>
    <scope>NUCLEOTIDE SEQUENCE</scope>
    <source>
        <strain evidence="3">G3</strain>
    </source>
</reference>
<protein>
    <submittedName>
        <fullName evidence="3">Myb-like DNA-binding domain containing protein</fullName>
    </submittedName>
</protein>
<feature type="domain" description="HTH myb-type" evidence="2">
    <location>
        <begin position="59"/>
        <end position="113"/>
    </location>
</feature>
<dbReference type="PANTHER" id="PTHR45614">
    <property type="entry name" value="MYB PROTEIN-RELATED"/>
    <property type="match status" value="1"/>
</dbReference>
<dbReference type="STRING" id="5722.A2DXR5"/>
<dbReference type="GO" id="GO:0000978">
    <property type="term" value="F:RNA polymerase II cis-regulatory region sequence-specific DNA binding"/>
    <property type="evidence" value="ECO:0000318"/>
    <property type="project" value="GO_Central"/>
</dbReference>
<dbReference type="InterPro" id="IPR050560">
    <property type="entry name" value="MYB_TF"/>
</dbReference>
<dbReference type="GO" id="GO:0005634">
    <property type="term" value="C:nucleus"/>
    <property type="evidence" value="ECO:0000318"/>
    <property type="project" value="GO_Central"/>
</dbReference>
<evidence type="ECO:0000259" key="1">
    <source>
        <dbReference type="PROSITE" id="PS50090"/>
    </source>
</evidence>
<dbReference type="OrthoDB" id="2143914at2759"/>
<dbReference type="Gene3D" id="1.10.10.60">
    <property type="entry name" value="Homeodomain-like"/>
    <property type="match status" value="2"/>
</dbReference>
<gene>
    <name evidence="3" type="ORF">TVAG_219560</name>
</gene>
<evidence type="ECO:0000313" key="3">
    <source>
        <dbReference type="EMBL" id="EAY14775.1"/>
    </source>
</evidence>
<reference evidence="3" key="2">
    <citation type="journal article" date="2007" name="Science">
        <title>Draft genome sequence of the sexually transmitted pathogen Trichomonas vaginalis.</title>
        <authorList>
            <person name="Carlton J.M."/>
            <person name="Hirt R.P."/>
            <person name="Silva J.C."/>
            <person name="Delcher A.L."/>
            <person name="Schatz M."/>
            <person name="Zhao Q."/>
            <person name="Wortman J.R."/>
            <person name="Bidwell S.L."/>
            <person name="Alsmark U.C.M."/>
            <person name="Besteiro S."/>
            <person name="Sicheritz-Ponten T."/>
            <person name="Noel C.J."/>
            <person name="Dacks J.B."/>
            <person name="Foster P.G."/>
            <person name="Simillion C."/>
            <person name="Van de Peer Y."/>
            <person name="Miranda-Saavedra D."/>
            <person name="Barton G.J."/>
            <person name="Westrop G.D."/>
            <person name="Mueller S."/>
            <person name="Dessi D."/>
            <person name="Fiori P.L."/>
            <person name="Ren Q."/>
            <person name="Paulsen I."/>
            <person name="Zhang H."/>
            <person name="Bastida-Corcuera F.D."/>
            <person name="Simoes-Barbosa A."/>
            <person name="Brown M.T."/>
            <person name="Hayes R.D."/>
            <person name="Mukherjee M."/>
            <person name="Okumura C.Y."/>
            <person name="Schneider R."/>
            <person name="Smith A.J."/>
            <person name="Vanacova S."/>
            <person name="Villalvazo M."/>
            <person name="Haas B.J."/>
            <person name="Pertea M."/>
            <person name="Feldblyum T.V."/>
            <person name="Utterback T.R."/>
            <person name="Shu C.L."/>
            <person name="Osoegawa K."/>
            <person name="de Jong P.J."/>
            <person name="Hrdy I."/>
            <person name="Horvathova L."/>
            <person name="Zubacova Z."/>
            <person name="Dolezal P."/>
            <person name="Malik S.B."/>
            <person name="Logsdon J.M. Jr."/>
            <person name="Henze K."/>
            <person name="Gupta A."/>
            <person name="Wang C.C."/>
            <person name="Dunne R.L."/>
            <person name="Upcroft J.A."/>
            <person name="Upcroft P."/>
            <person name="White O."/>
            <person name="Salzberg S.L."/>
            <person name="Tang P."/>
            <person name="Chiu C.-H."/>
            <person name="Lee Y.-S."/>
            <person name="Embley T.M."/>
            <person name="Coombs G.H."/>
            <person name="Mottram J.C."/>
            <person name="Tachezy J."/>
            <person name="Fraser-Liggett C.M."/>
            <person name="Johnson P.J."/>
        </authorList>
    </citation>
    <scope>NUCLEOTIDE SEQUENCE [LARGE SCALE GENOMIC DNA]</scope>
    <source>
        <strain evidence="3">G3</strain>
    </source>
</reference>
<dbReference type="PROSITE" id="PS51294">
    <property type="entry name" value="HTH_MYB"/>
    <property type="match status" value="1"/>
</dbReference>
<dbReference type="GO" id="GO:0000981">
    <property type="term" value="F:DNA-binding transcription factor activity, RNA polymerase II-specific"/>
    <property type="evidence" value="ECO:0000318"/>
    <property type="project" value="GO_Central"/>
</dbReference>
<dbReference type="CDD" id="cd00167">
    <property type="entry name" value="SANT"/>
    <property type="match status" value="2"/>
</dbReference>
<keyword evidence="3" id="KW-0238">DNA-binding</keyword>
<dbReference type="InterPro" id="IPR001005">
    <property type="entry name" value="SANT/Myb"/>
</dbReference>
<dbReference type="eggNOG" id="KOG0048">
    <property type="taxonomic scope" value="Eukaryota"/>
</dbReference>
<dbReference type="VEuPathDB" id="TrichDB:TVAGG3_0683200"/>
<dbReference type="PANTHER" id="PTHR45614:SF253">
    <property type="entry name" value="CHROMOSOME UNDETERMINED SCAFFOLD_38, WHOLE GENOME SHOTGUN SEQUENCE"/>
    <property type="match status" value="1"/>
</dbReference>
<accession>A2DXR5</accession>
<organism evidence="3 4">
    <name type="scientific">Trichomonas vaginalis (strain ATCC PRA-98 / G3)</name>
    <dbReference type="NCBI Taxonomy" id="412133"/>
    <lineage>
        <taxon>Eukaryota</taxon>
        <taxon>Metamonada</taxon>
        <taxon>Parabasalia</taxon>
        <taxon>Trichomonadida</taxon>
        <taxon>Trichomonadidae</taxon>
        <taxon>Trichomonas</taxon>
    </lineage>
</organism>
<dbReference type="InterPro" id="IPR017930">
    <property type="entry name" value="Myb_dom"/>
</dbReference>
<proteinExistence type="predicted"/>
<name>A2DXR5_TRIV3</name>
<dbReference type="Proteomes" id="UP000001542">
    <property type="component" value="Unassembled WGS sequence"/>
</dbReference>
<dbReference type="PROSITE" id="PS50090">
    <property type="entry name" value="MYB_LIKE"/>
    <property type="match status" value="2"/>
</dbReference>
<sequence>MALEKKLKNPFSAEEDSLLSSIVNYYIQNGMSVDWNIVSGRMPNRNARQCRDRWQGYLDSSINRDEFTNEENYFILKKVEEVGKKWKVIASQMKHRTDVAVKAQYRKLVRRNISTDNVFHVYTDSYQMKVNPAVQTNDVIQQGTYSELEIQNSGKNGLNFPNQSNDDNSNNYDDYISSIFAVEDELFDSFFNEISGGSKVIDNSF</sequence>
<dbReference type="SMR" id="A2DXR5"/>
<dbReference type="InterPro" id="IPR009057">
    <property type="entry name" value="Homeodomain-like_sf"/>
</dbReference>
<dbReference type="AlphaFoldDB" id="A2DXR5"/>
<dbReference type="GO" id="GO:0006355">
    <property type="term" value="P:regulation of DNA-templated transcription"/>
    <property type="evidence" value="ECO:0000318"/>
    <property type="project" value="GO_Central"/>
</dbReference>
<feature type="domain" description="Myb-like" evidence="1">
    <location>
        <begin position="59"/>
        <end position="109"/>
    </location>
</feature>